<gene>
    <name evidence="6" type="ORF">OB960_21750</name>
</gene>
<dbReference type="PANTHER" id="PTHR11986">
    <property type="entry name" value="AMINOTRANSFERASE CLASS III"/>
    <property type="match status" value="1"/>
</dbReference>
<proteinExistence type="inferred from homology"/>
<accession>A0AAP2Z2F0</accession>
<reference evidence="6" key="1">
    <citation type="submission" date="2022-09" db="EMBL/GenBank/DDBJ databases">
        <title>Enrichment on poylsaccharides allowed isolation of novel metabolic and taxonomic groups of Haloarchaea.</title>
        <authorList>
            <person name="Sorokin D.Y."/>
            <person name="Elcheninov A.G."/>
            <person name="Khizhniak T.V."/>
            <person name="Kolganova T.V."/>
            <person name="Kublanov I.V."/>
        </authorList>
    </citation>
    <scope>NUCLEOTIDE SEQUENCE</scope>
    <source>
        <strain evidence="6">AArc-xg1-1</strain>
    </source>
</reference>
<comment type="cofactor">
    <cofactor evidence="1">
        <name>pyridoxal 5'-phosphate</name>
        <dbReference type="ChEBI" id="CHEBI:597326"/>
    </cofactor>
</comment>
<dbReference type="GO" id="GO:0030170">
    <property type="term" value="F:pyridoxal phosphate binding"/>
    <property type="evidence" value="ECO:0007669"/>
    <property type="project" value="InterPro"/>
</dbReference>
<dbReference type="AlphaFoldDB" id="A0AAP2Z2F0"/>
<dbReference type="Proteomes" id="UP001321018">
    <property type="component" value="Unassembled WGS sequence"/>
</dbReference>
<evidence type="ECO:0000256" key="1">
    <source>
        <dbReference type="ARBA" id="ARBA00001933"/>
    </source>
</evidence>
<protein>
    <submittedName>
        <fullName evidence="6">Aspartate aminotransferase family protein</fullName>
    </submittedName>
</protein>
<dbReference type="PANTHER" id="PTHR11986:SF79">
    <property type="entry name" value="ACETYLORNITHINE AMINOTRANSFERASE, MITOCHONDRIAL"/>
    <property type="match status" value="1"/>
</dbReference>
<keyword evidence="4 5" id="KW-0663">Pyridoxal phosphate</keyword>
<dbReference type="RefSeq" id="WP_338005818.1">
    <property type="nucleotide sequence ID" value="NZ_JAOPKA010000020.1"/>
</dbReference>
<dbReference type="GO" id="GO:0008483">
    <property type="term" value="F:transaminase activity"/>
    <property type="evidence" value="ECO:0007669"/>
    <property type="project" value="UniProtKB-KW"/>
</dbReference>
<evidence type="ECO:0000313" key="6">
    <source>
        <dbReference type="EMBL" id="MCU4744009.1"/>
    </source>
</evidence>
<dbReference type="InterPro" id="IPR015422">
    <property type="entry name" value="PyrdxlP-dep_Trfase_small"/>
</dbReference>
<evidence type="ECO:0000256" key="5">
    <source>
        <dbReference type="RuleBase" id="RU003560"/>
    </source>
</evidence>
<dbReference type="InterPro" id="IPR015421">
    <property type="entry name" value="PyrdxlP-dep_Trfase_major"/>
</dbReference>
<keyword evidence="3" id="KW-0808">Transferase</keyword>
<comment type="caution">
    <text evidence="6">The sequence shown here is derived from an EMBL/GenBank/DDBJ whole genome shotgun (WGS) entry which is preliminary data.</text>
</comment>
<comment type="similarity">
    <text evidence="5">Belongs to the class-III pyridoxal-phosphate-dependent aminotransferase family.</text>
</comment>
<organism evidence="6 7">
    <name type="scientific">Natronoglomus mannanivorans</name>
    <dbReference type="NCBI Taxonomy" id="2979990"/>
    <lineage>
        <taxon>Archaea</taxon>
        <taxon>Methanobacteriati</taxon>
        <taxon>Methanobacteriota</taxon>
        <taxon>Stenosarchaea group</taxon>
        <taxon>Halobacteria</taxon>
        <taxon>Halobacteriales</taxon>
        <taxon>Natrialbaceae</taxon>
        <taxon>Natronoglomus</taxon>
    </lineage>
</organism>
<dbReference type="FunFam" id="3.40.640.10:FF:000004">
    <property type="entry name" value="Acetylornithine aminotransferase"/>
    <property type="match status" value="1"/>
</dbReference>
<name>A0AAP2Z2F0_9EURY</name>
<sequence length="452" mass="49389">MYLPQIEDLHFDEAPAVDSPPGPKSRRLVRKQQDIESSAALYPTDIPIAFEAGRGATLKDVDGNLYLDFFAGIGVLNVGHANPYVTEAATEQLETLPHSLDFPTEPRLELIETLDEIAPPGLRGNNRVNFGGPTGSDAVEATIKLAKYNTGNDGLIAFRGSFHGETSGAFSLTADTKYKKPYTPLLPEVQHARYPYPFREDRSDDELVELALEEVKELLGDRYGAMSNPAGVWVEPIQGEGGTVVPPNGFLQGLRDLCDDYDVPLIVDEVQTGMGRTGEWWGSNHYDVTPDIMPMAKALGSGLPLSGTMYSEELDTWEPGGHTGTFRGFNPAMRASVRSIEYIRHHDLLEHATKLGARIRDHLRELEATSPHVGEVRGKGLFIGVELVDEDGKPAPELLADVRTTCYENGVLVWAGGRDDNVVRLLPPLVMTEEQADTGISILIDAIETSTS</sequence>
<dbReference type="InterPro" id="IPR015424">
    <property type="entry name" value="PyrdxlP-dep_Trfase"/>
</dbReference>
<dbReference type="PROSITE" id="PS00600">
    <property type="entry name" value="AA_TRANSFER_CLASS_3"/>
    <property type="match status" value="1"/>
</dbReference>
<dbReference type="Gene3D" id="3.40.640.10">
    <property type="entry name" value="Type I PLP-dependent aspartate aminotransferase-like (Major domain)"/>
    <property type="match status" value="1"/>
</dbReference>
<dbReference type="PIRSF" id="PIRSF000521">
    <property type="entry name" value="Transaminase_4ab_Lys_Orn"/>
    <property type="match status" value="1"/>
</dbReference>
<dbReference type="Pfam" id="PF00202">
    <property type="entry name" value="Aminotran_3"/>
    <property type="match status" value="1"/>
</dbReference>
<evidence type="ECO:0000256" key="2">
    <source>
        <dbReference type="ARBA" id="ARBA00022576"/>
    </source>
</evidence>
<dbReference type="Gene3D" id="3.90.1150.10">
    <property type="entry name" value="Aspartate Aminotransferase, domain 1"/>
    <property type="match status" value="1"/>
</dbReference>
<dbReference type="InterPro" id="IPR050103">
    <property type="entry name" value="Class-III_PLP-dep_AT"/>
</dbReference>
<dbReference type="GO" id="GO:0042802">
    <property type="term" value="F:identical protein binding"/>
    <property type="evidence" value="ECO:0007669"/>
    <property type="project" value="TreeGrafter"/>
</dbReference>
<keyword evidence="2 6" id="KW-0032">Aminotransferase</keyword>
<dbReference type="CDD" id="cd00610">
    <property type="entry name" value="OAT_like"/>
    <property type="match status" value="1"/>
</dbReference>
<dbReference type="InterPro" id="IPR049704">
    <property type="entry name" value="Aminotrans_3_PPA_site"/>
</dbReference>
<evidence type="ECO:0000313" key="7">
    <source>
        <dbReference type="Proteomes" id="UP001321018"/>
    </source>
</evidence>
<evidence type="ECO:0000256" key="4">
    <source>
        <dbReference type="ARBA" id="ARBA00022898"/>
    </source>
</evidence>
<evidence type="ECO:0000256" key="3">
    <source>
        <dbReference type="ARBA" id="ARBA00022679"/>
    </source>
</evidence>
<dbReference type="InterPro" id="IPR005814">
    <property type="entry name" value="Aminotrans_3"/>
</dbReference>
<dbReference type="EMBL" id="JAOPKA010000020">
    <property type="protein sequence ID" value="MCU4744009.1"/>
    <property type="molecule type" value="Genomic_DNA"/>
</dbReference>
<dbReference type="SUPFAM" id="SSF53383">
    <property type="entry name" value="PLP-dependent transferases"/>
    <property type="match status" value="1"/>
</dbReference>